<sequence>MFLRHLLYNYVHFYSPALVIRSLSFGINGLWSSVATKTDPCLDMTARESPKLAKNMWLGRINAQTAVVPLRSFSPQVKSFFRLLEEQKNYHLEELKEKSIKSTYVCWKGFGIKIRYTKITIFGTVLRKECIVFRMIDLNFPPEFSPRSSFSTTTLVRPRLKRDVRRPHLTVRRRPCRRRQSSNRLQNRYRRMTSDTRASVAVENAEERGFAENFGHRGAYD</sequence>
<dbReference type="Proteomes" id="UP000887565">
    <property type="component" value="Unplaced"/>
</dbReference>
<accession>A0A915JJQ3</accession>
<proteinExistence type="predicted"/>
<reference evidence="2" key="1">
    <citation type="submission" date="2022-11" db="UniProtKB">
        <authorList>
            <consortium name="WormBaseParasite"/>
        </authorList>
    </citation>
    <scope>IDENTIFICATION</scope>
</reference>
<organism evidence="1 2">
    <name type="scientific">Romanomermis culicivorax</name>
    <name type="common">Nematode worm</name>
    <dbReference type="NCBI Taxonomy" id="13658"/>
    <lineage>
        <taxon>Eukaryota</taxon>
        <taxon>Metazoa</taxon>
        <taxon>Ecdysozoa</taxon>
        <taxon>Nematoda</taxon>
        <taxon>Enoplea</taxon>
        <taxon>Dorylaimia</taxon>
        <taxon>Mermithida</taxon>
        <taxon>Mermithoidea</taxon>
        <taxon>Mermithidae</taxon>
        <taxon>Romanomermis</taxon>
    </lineage>
</organism>
<dbReference type="WBParaSite" id="nRc.2.0.1.t26291-RA">
    <property type="protein sequence ID" value="nRc.2.0.1.t26291-RA"/>
    <property type="gene ID" value="nRc.2.0.1.g26291"/>
</dbReference>
<evidence type="ECO:0000313" key="2">
    <source>
        <dbReference type="WBParaSite" id="nRc.2.0.1.t26291-RA"/>
    </source>
</evidence>
<protein>
    <submittedName>
        <fullName evidence="2">Uncharacterized protein</fullName>
    </submittedName>
</protein>
<dbReference type="AlphaFoldDB" id="A0A915JJQ3"/>
<evidence type="ECO:0000313" key="1">
    <source>
        <dbReference type="Proteomes" id="UP000887565"/>
    </source>
</evidence>
<keyword evidence="1" id="KW-1185">Reference proteome</keyword>
<name>A0A915JJQ3_ROMCU</name>